<accession>A0A1T5MH35</accession>
<evidence type="ECO:0000256" key="1">
    <source>
        <dbReference type="SAM" id="Phobius"/>
    </source>
</evidence>
<keyword evidence="1" id="KW-1133">Transmembrane helix</keyword>
<dbReference type="STRING" id="36842.SAMN02194393_04664"/>
<keyword evidence="3" id="KW-1185">Reference proteome</keyword>
<sequence>MLRKKLLMRKILGVILGLTGAIIVIEFVPLKFWYTVLVGLIISFFIILFLYLQ</sequence>
<reference evidence="2 3" key="1">
    <citation type="submission" date="2017-02" db="EMBL/GenBank/DDBJ databases">
        <authorList>
            <person name="Peterson S.W."/>
        </authorList>
    </citation>
    <scope>NUCLEOTIDE SEQUENCE [LARGE SCALE GENOMIC DNA]</scope>
    <source>
        <strain evidence="2 3">M1</strain>
    </source>
</reference>
<dbReference type="AlphaFoldDB" id="A0A1T5MH35"/>
<organism evidence="2 3">
    <name type="scientific">Maledivibacter halophilus</name>
    <dbReference type="NCBI Taxonomy" id="36842"/>
    <lineage>
        <taxon>Bacteria</taxon>
        <taxon>Bacillati</taxon>
        <taxon>Bacillota</taxon>
        <taxon>Clostridia</taxon>
        <taxon>Peptostreptococcales</taxon>
        <taxon>Caminicellaceae</taxon>
        <taxon>Maledivibacter</taxon>
    </lineage>
</organism>
<feature type="transmembrane region" description="Helical" evidence="1">
    <location>
        <begin position="7"/>
        <end position="25"/>
    </location>
</feature>
<feature type="transmembrane region" description="Helical" evidence="1">
    <location>
        <begin position="31"/>
        <end position="52"/>
    </location>
</feature>
<dbReference type="EMBL" id="FUZT01000015">
    <property type="protein sequence ID" value="SKC87189.1"/>
    <property type="molecule type" value="Genomic_DNA"/>
</dbReference>
<evidence type="ECO:0000313" key="3">
    <source>
        <dbReference type="Proteomes" id="UP000190285"/>
    </source>
</evidence>
<name>A0A1T5MH35_9FIRM</name>
<evidence type="ECO:0000313" key="2">
    <source>
        <dbReference type="EMBL" id="SKC87189.1"/>
    </source>
</evidence>
<gene>
    <name evidence="2" type="ORF">SAMN02194393_04664</name>
</gene>
<keyword evidence="1" id="KW-0472">Membrane</keyword>
<keyword evidence="1" id="KW-0812">Transmembrane</keyword>
<dbReference type="Proteomes" id="UP000190285">
    <property type="component" value="Unassembled WGS sequence"/>
</dbReference>
<protein>
    <submittedName>
        <fullName evidence="2">Uncharacterized protein</fullName>
    </submittedName>
</protein>
<proteinExistence type="predicted"/>